<keyword evidence="5 10" id="KW-0812">Transmembrane</keyword>
<dbReference type="FunFam" id="2.40.170.20:FF:000005">
    <property type="entry name" value="TonB-dependent siderophore receptor"/>
    <property type="match status" value="1"/>
</dbReference>
<dbReference type="GO" id="GO:0015344">
    <property type="term" value="F:siderophore uptake transmembrane transporter activity"/>
    <property type="evidence" value="ECO:0007669"/>
    <property type="project" value="TreeGrafter"/>
</dbReference>
<gene>
    <name evidence="15" type="ordered locus">Bcen_6494</name>
</gene>
<dbReference type="CDD" id="cd01347">
    <property type="entry name" value="ligand_gated_channel"/>
    <property type="match status" value="1"/>
</dbReference>
<dbReference type="Gene3D" id="2.170.130.10">
    <property type="entry name" value="TonB-dependent receptor, plug domain"/>
    <property type="match status" value="1"/>
</dbReference>
<dbReference type="GO" id="GO:0015891">
    <property type="term" value="P:siderophore transport"/>
    <property type="evidence" value="ECO:0007669"/>
    <property type="project" value="InterPro"/>
</dbReference>
<keyword evidence="12" id="KW-0732">Signal</keyword>
<evidence type="ECO:0000256" key="2">
    <source>
        <dbReference type="ARBA" id="ARBA00009810"/>
    </source>
</evidence>
<dbReference type="InterPro" id="IPR000531">
    <property type="entry name" value="Beta-barrel_TonB"/>
</dbReference>
<dbReference type="Pfam" id="PF07715">
    <property type="entry name" value="Plug"/>
    <property type="match status" value="1"/>
</dbReference>
<keyword evidence="8 15" id="KW-0675">Receptor</keyword>
<evidence type="ECO:0000313" key="15">
    <source>
        <dbReference type="EMBL" id="ABF81354.1"/>
    </source>
</evidence>
<dbReference type="PANTHER" id="PTHR32552:SF90">
    <property type="entry name" value="METAL-PSEUDOPALINE RECEPTOR CNTO"/>
    <property type="match status" value="1"/>
</dbReference>
<feature type="chain" id="PRO_5002602155" evidence="12">
    <location>
        <begin position="23"/>
        <end position="701"/>
    </location>
</feature>
<proteinExistence type="inferred from homology"/>
<dbReference type="Pfam" id="PF00593">
    <property type="entry name" value="TonB_dep_Rec_b-barrel"/>
    <property type="match status" value="1"/>
</dbReference>
<organism evidence="15">
    <name type="scientific">Burkholderia orbicola (strain AU 1054)</name>
    <dbReference type="NCBI Taxonomy" id="331271"/>
    <lineage>
        <taxon>Bacteria</taxon>
        <taxon>Pseudomonadati</taxon>
        <taxon>Pseudomonadota</taxon>
        <taxon>Betaproteobacteria</taxon>
        <taxon>Burkholderiales</taxon>
        <taxon>Burkholderiaceae</taxon>
        <taxon>Burkholderia</taxon>
        <taxon>Burkholderia cepacia complex</taxon>
        <taxon>Burkholderia orbicola</taxon>
    </lineage>
</organism>
<dbReference type="InterPro" id="IPR039426">
    <property type="entry name" value="TonB-dep_rcpt-like"/>
</dbReference>
<feature type="signal peptide" evidence="12">
    <location>
        <begin position="1"/>
        <end position="22"/>
    </location>
</feature>
<evidence type="ECO:0000256" key="6">
    <source>
        <dbReference type="ARBA" id="ARBA00023077"/>
    </source>
</evidence>
<dbReference type="GO" id="GO:0009279">
    <property type="term" value="C:cell outer membrane"/>
    <property type="evidence" value="ECO:0007669"/>
    <property type="project" value="UniProtKB-SubCell"/>
</dbReference>
<dbReference type="PANTHER" id="PTHR32552">
    <property type="entry name" value="FERRICHROME IRON RECEPTOR-RELATED"/>
    <property type="match status" value="1"/>
</dbReference>
<accession>A0A0H2Y383</accession>
<evidence type="ECO:0000256" key="10">
    <source>
        <dbReference type="PROSITE-ProRule" id="PRU01360"/>
    </source>
</evidence>
<dbReference type="PROSITE" id="PS52016">
    <property type="entry name" value="TONB_DEPENDENT_REC_3"/>
    <property type="match status" value="1"/>
</dbReference>
<dbReference type="InterPro" id="IPR012910">
    <property type="entry name" value="Plug_dom"/>
</dbReference>
<comment type="subcellular location">
    <subcellularLocation>
        <location evidence="1 10">Cell outer membrane</location>
        <topology evidence="1 10">Multi-pass membrane protein</topology>
    </subcellularLocation>
</comment>
<feature type="domain" description="TonB-dependent receptor-like beta-barrel" evidence="13">
    <location>
        <begin position="234"/>
        <end position="670"/>
    </location>
</feature>
<protein>
    <submittedName>
        <fullName evidence="15">TonB-dependent siderophore receptor</fullName>
    </submittedName>
</protein>
<dbReference type="Gene3D" id="2.40.170.20">
    <property type="entry name" value="TonB-dependent receptor, beta-barrel domain"/>
    <property type="match status" value="1"/>
</dbReference>
<name>A0A0H2Y383_BURO1</name>
<keyword evidence="6 11" id="KW-0798">TonB box</keyword>
<dbReference type="NCBIfam" id="TIGR01783">
    <property type="entry name" value="TonB-siderophor"/>
    <property type="match status" value="1"/>
</dbReference>
<keyword evidence="4 10" id="KW-1134">Transmembrane beta strand</keyword>
<reference evidence="15" key="1">
    <citation type="submission" date="2006-05" db="EMBL/GenBank/DDBJ databases">
        <title>Complete sequence of chromosome 3 of Burkholderia cenocepacia AU 1054.</title>
        <authorList>
            <consortium name="US DOE Joint Genome Institute"/>
            <person name="Copeland A."/>
            <person name="Lucas S."/>
            <person name="Lapidus A."/>
            <person name="Barry K."/>
            <person name="Detter J.C."/>
            <person name="Glavina del Rio T."/>
            <person name="Hammon N."/>
            <person name="Israni S."/>
            <person name="Dalin E."/>
            <person name="Tice H."/>
            <person name="Pitluck S."/>
            <person name="Chain P."/>
            <person name="Malfatti S."/>
            <person name="Shin M."/>
            <person name="Vergez L."/>
            <person name="Schmutz J."/>
            <person name="Larimer F."/>
            <person name="Land M."/>
            <person name="Hauser L."/>
            <person name="Kyrpides N."/>
            <person name="Lykidis A."/>
            <person name="LiPuma J.J."/>
            <person name="Konstantinidis K."/>
            <person name="Tiedje J.M."/>
            <person name="Richardson P."/>
        </authorList>
    </citation>
    <scope>NUCLEOTIDE SEQUENCE [LARGE SCALE GENOMIC DNA]</scope>
    <source>
        <strain evidence="15">AU 1054</strain>
    </source>
</reference>
<evidence type="ECO:0000259" key="14">
    <source>
        <dbReference type="Pfam" id="PF07715"/>
    </source>
</evidence>
<evidence type="ECO:0000256" key="9">
    <source>
        <dbReference type="ARBA" id="ARBA00023237"/>
    </source>
</evidence>
<dbReference type="InterPro" id="IPR036942">
    <property type="entry name" value="Beta-barrel_TonB_sf"/>
</dbReference>
<dbReference type="InterPro" id="IPR010105">
    <property type="entry name" value="TonB_sidphr_rcpt"/>
</dbReference>
<evidence type="ECO:0000256" key="3">
    <source>
        <dbReference type="ARBA" id="ARBA00022448"/>
    </source>
</evidence>
<evidence type="ECO:0000256" key="12">
    <source>
        <dbReference type="SAM" id="SignalP"/>
    </source>
</evidence>
<comment type="similarity">
    <text evidence="2 10 11">Belongs to the TonB-dependent receptor family.</text>
</comment>
<dbReference type="AlphaFoldDB" id="A0A0H2Y383"/>
<keyword evidence="9 10" id="KW-0998">Cell outer membrane</keyword>
<evidence type="ECO:0000256" key="11">
    <source>
        <dbReference type="RuleBase" id="RU003357"/>
    </source>
</evidence>
<keyword evidence="3 10" id="KW-0813">Transport</keyword>
<dbReference type="InterPro" id="IPR037066">
    <property type="entry name" value="Plug_dom_sf"/>
</dbReference>
<evidence type="ECO:0000256" key="4">
    <source>
        <dbReference type="ARBA" id="ARBA00022452"/>
    </source>
</evidence>
<evidence type="ECO:0000256" key="5">
    <source>
        <dbReference type="ARBA" id="ARBA00022692"/>
    </source>
</evidence>
<dbReference type="GO" id="GO:0038023">
    <property type="term" value="F:signaling receptor activity"/>
    <property type="evidence" value="ECO:0007669"/>
    <property type="project" value="InterPro"/>
</dbReference>
<evidence type="ECO:0000259" key="13">
    <source>
        <dbReference type="Pfam" id="PF00593"/>
    </source>
</evidence>
<keyword evidence="7 10" id="KW-0472">Membrane</keyword>
<dbReference type="SUPFAM" id="SSF56935">
    <property type="entry name" value="Porins"/>
    <property type="match status" value="1"/>
</dbReference>
<evidence type="ECO:0000256" key="7">
    <source>
        <dbReference type="ARBA" id="ARBA00023136"/>
    </source>
</evidence>
<feature type="domain" description="TonB-dependent receptor plug" evidence="14">
    <location>
        <begin position="59"/>
        <end position="163"/>
    </location>
</feature>
<sequence precursor="true">MSRRNWAAAPMAIVVGTTGMGAADAQETALPTIEVSAQRATAPFRTRESTSATRSEADVMEIPFAVSSVDTKLIQTVAATRGDDLYDWVAGVSRQNNFGGLWDNYAVRGFAGDGNTSGTDYLVNGFSWNRGMSVPRDTVNLERMEVLKGPASALYGRGDPGGIISYTTKQPQFARANTIGVSAGSYGALRQTLDSTGPVTKSLAYRFVAMNENNGSFRDTVSSKRYLFSPSFTWDIGADTTLHYEFESARQRAPLDRGVLAVNGQLGVIPASRFLGEPRDGDYDVRNTGHQFTLEHRIDSSWSINAGVAQRNTDLTGRSSEAFALQPDGRTLWRRYRQVAFHSNDLQGRLETTGAFRTGSIGHTLVMGVDAYRFNYDQFVTRSTPSASVPYAIDIFDPVYGQPAPTPRTATNLLERDDGQGVYAQDTLAFGPHWKILAGLRWDRFHQSIDNRLKGMTTSQLQTAVSPRIGVVYEMSPAWSFYANTAYSFRPNNGADINGRAFDPEKGHGYEAGAKWAGARSLTTVSAFYVTKRNVLTADPANAGFSRAAGEVRSRGIEFEWSGDLGHGLRGIANLAYVDAEVTRDSVLAPGSRLVDVPRLSGSALLMYETTLPFADKAGAGAGVIYVGRRAGNTANTQDGFELPAYATVQLNGYLQVNKHLRASVVLNNLFNRTTYVSSYNSLWVTPGAPRSLLASLAYSF</sequence>
<evidence type="ECO:0000256" key="1">
    <source>
        <dbReference type="ARBA" id="ARBA00004571"/>
    </source>
</evidence>
<dbReference type="EMBL" id="CP000380">
    <property type="protein sequence ID" value="ABF81354.1"/>
    <property type="molecule type" value="Genomic_DNA"/>
</dbReference>
<evidence type="ECO:0000256" key="8">
    <source>
        <dbReference type="ARBA" id="ARBA00023170"/>
    </source>
</evidence>
<dbReference type="HOGENOM" id="CLU_008287_9_4_4"/>